<organism evidence="7 8">
    <name type="scientific">Pelagomonas calceolata</name>
    <dbReference type="NCBI Taxonomy" id="35677"/>
    <lineage>
        <taxon>Eukaryota</taxon>
        <taxon>Sar</taxon>
        <taxon>Stramenopiles</taxon>
        <taxon>Ochrophyta</taxon>
        <taxon>Pelagophyceae</taxon>
        <taxon>Pelagomonadales</taxon>
        <taxon>Pelagomonadaceae</taxon>
        <taxon>Pelagomonas</taxon>
    </lineage>
</organism>
<dbReference type="InterPro" id="IPR042121">
    <property type="entry name" value="MutL_C_regsub"/>
</dbReference>
<dbReference type="GO" id="GO:0006298">
    <property type="term" value="P:mismatch repair"/>
    <property type="evidence" value="ECO:0007669"/>
    <property type="project" value="InterPro"/>
</dbReference>
<evidence type="ECO:0000256" key="2">
    <source>
        <dbReference type="ARBA" id="ARBA00006082"/>
    </source>
</evidence>
<dbReference type="InterPro" id="IPR002099">
    <property type="entry name" value="MutL/Mlh/PMS"/>
</dbReference>
<gene>
    <name evidence="7" type="ORF">PECAL_4P08690</name>
</gene>
<feature type="compositionally biased region" description="Polar residues" evidence="4">
    <location>
        <begin position="487"/>
        <end position="513"/>
    </location>
</feature>
<evidence type="ECO:0008006" key="9">
    <source>
        <dbReference type="Google" id="ProtNLM"/>
    </source>
</evidence>
<dbReference type="InterPro" id="IPR014762">
    <property type="entry name" value="DNA_mismatch_repair_CS"/>
</dbReference>
<comment type="similarity">
    <text evidence="2">Belongs to the DNA mismatch repair MutL/HexB family.</text>
</comment>
<protein>
    <recommendedName>
        <fullName evidence="9">MutL C-terminal dimerisation domain-containing protein</fullName>
    </recommendedName>
</protein>
<evidence type="ECO:0000259" key="5">
    <source>
        <dbReference type="SMART" id="SM00853"/>
    </source>
</evidence>
<dbReference type="PROSITE" id="PS00058">
    <property type="entry name" value="DNA_MISMATCH_REPAIR_1"/>
    <property type="match status" value="1"/>
</dbReference>
<dbReference type="PANTHER" id="PTHR10073:SF52">
    <property type="entry name" value="MISMATCH REPAIR ENDONUCLEASE PMS2"/>
    <property type="match status" value="1"/>
</dbReference>
<dbReference type="InterPro" id="IPR020568">
    <property type="entry name" value="Ribosomal_Su5_D2-typ_SF"/>
</dbReference>
<dbReference type="FunFam" id="3.30.565.10:FF:000017">
    <property type="entry name" value="PMS1 homolog 1, mismatch repair system component"/>
    <property type="match status" value="1"/>
</dbReference>
<dbReference type="FunFam" id="3.30.1370.100:FF:000001">
    <property type="entry name" value="Mismatch repair endonuclease pms1, putative"/>
    <property type="match status" value="1"/>
</dbReference>
<dbReference type="InterPro" id="IPR036890">
    <property type="entry name" value="HATPase_C_sf"/>
</dbReference>
<feature type="domain" description="MutL C-terminal dimerisation" evidence="5">
    <location>
        <begin position="586"/>
        <end position="735"/>
    </location>
</feature>
<dbReference type="Gene3D" id="3.30.230.10">
    <property type="match status" value="1"/>
</dbReference>
<dbReference type="InterPro" id="IPR014721">
    <property type="entry name" value="Ribsml_uS5_D2-typ_fold_subgr"/>
</dbReference>
<dbReference type="SMART" id="SM01340">
    <property type="entry name" value="DNA_mis_repair"/>
    <property type="match status" value="1"/>
</dbReference>
<evidence type="ECO:0000256" key="3">
    <source>
        <dbReference type="ARBA" id="ARBA00022763"/>
    </source>
</evidence>
<comment type="caution">
    <text evidence="7">The sequence shown here is derived from an EMBL/GenBank/DDBJ whole genome shotgun (WGS) entry which is preliminary data.</text>
</comment>
<dbReference type="Gene3D" id="3.30.1540.20">
    <property type="entry name" value="MutL, C-terminal domain, dimerisation subdomain"/>
    <property type="match status" value="1"/>
</dbReference>
<dbReference type="InterPro" id="IPR014790">
    <property type="entry name" value="MutL_C"/>
</dbReference>
<dbReference type="SMART" id="SM00853">
    <property type="entry name" value="MutL_C"/>
    <property type="match status" value="1"/>
</dbReference>
<feature type="domain" description="DNA mismatch repair protein S5" evidence="6">
    <location>
        <begin position="242"/>
        <end position="379"/>
    </location>
</feature>
<dbReference type="Gene3D" id="3.30.1370.100">
    <property type="entry name" value="MutL, C-terminal domain, regulatory subdomain"/>
    <property type="match status" value="1"/>
</dbReference>
<dbReference type="PANTHER" id="PTHR10073">
    <property type="entry name" value="DNA MISMATCH REPAIR PROTEIN MLH, PMS, MUTL"/>
    <property type="match status" value="1"/>
</dbReference>
<evidence type="ECO:0000313" key="7">
    <source>
        <dbReference type="EMBL" id="CAH0373651.1"/>
    </source>
</evidence>
<name>A0A8J2SS83_9STRA</name>
<dbReference type="NCBIfam" id="TIGR00585">
    <property type="entry name" value="mutl"/>
    <property type="match status" value="1"/>
</dbReference>
<dbReference type="Pfam" id="PF01119">
    <property type="entry name" value="DNA_mis_repair"/>
    <property type="match status" value="1"/>
</dbReference>
<dbReference type="SUPFAM" id="SSF55874">
    <property type="entry name" value="ATPase domain of HSP90 chaperone/DNA topoisomerase II/histidine kinase"/>
    <property type="match status" value="1"/>
</dbReference>
<dbReference type="Pfam" id="PF13589">
    <property type="entry name" value="HATPase_c_3"/>
    <property type="match status" value="1"/>
</dbReference>
<reference evidence="7" key="1">
    <citation type="submission" date="2021-11" db="EMBL/GenBank/DDBJ databases">
        <authorList>
            <consortium name="Genoscope - CEA"/>
            <person name="William W."/>
        </authorList>
    </citation>
    <scope>NUCLEOTIDE SEQUENCE</scope>
</reference>
<dbReference type="SUPFAM" id="SSF54211">
    <property type="entry name" value="Ribosomal protein S5 domain 2-like"/>
    <property type="match status" value="1"/>
</dbReference>
<dbReference type="Proteomes" id="UP000789595">
    <property type="component" value="Unassembled WGS sequence"/>
</dbReference>
<dbReference type="InterPro" id="IPR037198">
    <property type="entry name" value="MutL_C_sf"/>
</dbReference>
<dbReference type="GO" id="GO:0032389">
    <property type="term" value="C:MutLalpha complex"/>
    <property type="evidence" value="ECO:0007669"/>
    <property type="project" value="TreeGrafter"/>
</dbReference>
<sequence>GRVVLLRLQWSSCRDRDRRILAVYKMTPGIARLDVDSVRMICSGQVIVDLAAATKELVENALDAGATSIDVRLVEYGTSAIECSDNGCGIPPSDFEIMAQRYSTSKLRDFETLRNVDSLGFRGEALASLCELASSLAVVTRCEAEKVGTRLVFNRNGALTARIPTARKVGTTVTVKELFAALPVRRADLQRNLKRQYTKTLRLLHGYALIATHCRLRVMLQAGSKRSSAITVQSGRSIKEGLSSLFGTNFPQTLEPISVSLNELDILNEKDEHSSPHAAIRRVAVGLVSRVGEGIGRSESDRQFIFINRRPINAHKIIRAINDVWRTFEKKQKPAFVLNLQLPRAEVDVNIQPDKREAVFACEASVICCLKTALLNFWEQTQGHVGIKHSLILPYRPRYSHSIAPSKTCNVSRMNSQGSEANNAEASQKYHMAIGEKHLLPTSRAAKEDIEMQLDDGLVSKTKTPKVRRPLSKAISTTADPRGDNNGIKSSLQVPLSAKSADSQSESNPLSSHSQRDRRTHRCFRFAPGLSQFVQSVQLLRRSARIVVQMDVGASKYSSGAEENEGTVEEKLGAVMSKSDFTQMEVLGQFNLGFLICKFARHLFIVDQHAADEKFRYEHNWRSTKIRTQPLLAPLILNLSAADELFLIEKREVFERNAFVLTVDENAQAGGRVKVSGVPSAKGITFGTKDIREFISLLAELKDVARDEDLPRFPKLHSLFASKACRSAVMIGTALALPGMKKLLDQLATLDGPWSCPHGRPTIRHLSLIHSLSYDS</sequence>
<dbReference type="CDD" id="cd03484">
    <property type="entry name" value="MutL_Trans_hPMS_2_like"/>
    <property type="match status" value="1"/>
</dbReference>
<dbReference type="EMBL" id="CAKKNE010000004">
    <property type="protein sequence ID" value="CAH0373651.1"/>
    <property type="molecule type" value="Genomic_DNA"/>
</dbReference>
<dbReference type="Pfam" id="PF08676">
    <property type="entry name" value="MutL_C"/>
    <property type="match status" value="1"/>
</dbReference>
<dbReference type="CDD" id="cd16926">
    <property type="entry name" value="HATPase_MutL-MLH-PMS-like"/>
    <property type="match status" value="1"/>
</dbReference>
<feature type="non-terminal residue" evidence="7">
    <location>
        <position position="1"/>
    </location>
</feature>
<dbReference type="GO" id="GO:0005524">
    <property type="term" value="F:ATP binding"/>
    <property type="evidence" value="ECO:0007669"/>
    <property type="project" value="InterPro"/>
</dbReference>
<feature type="region of interest" description="Disordered" evidence="4">
    <location>
        <begin position="461"/>
        <end position="519"/>
    </location>
</feature>
<evidence type="ECO:0000256" key="4">
    <source>
        <dbReference type="SAM" id="MobiDB-lite"/>
    </source>
</evidence>
<dbReference type="GO" id="GO:0016887">
    <property type="term" value="F:ATP hydrolysis activity"/>
    <property type="evidence" value="ECO:0007669"/>
    <property type="project" value="InterPro"/>
</dbReference>
<dbReference type="InterPro" id="IPR013507">
    <property type="entry name" value="DNA_mismatch_S5_2-like"/>
</dbReference>
<dbReference type="GO" id="GO:0009536">
    <property type="term" value="C:plastid"/>
    <property type="evidence" value="ECO:0007669"/>
    <property type="project" value="UniProtKB-SubCell"/>
</dbReference>
<dbReference type="SUPFAM" id="SSF118116">
    <property type="entry name" value="DNA mismatch repair protein MutL"/>
    <property type="match status" value="1"/>
</dbReference>
<dbReference type="OrthoDB" id="10254304at2759"/>
<keyword evidence="3" id="KW-0227">DNA damage</keyword>
<dbReference type="GO" id="GO:0140664">
    <property type="term" value="F:ATP-dependent DNA damage sensor activity"/>
    <property type="evidence" value="ECO:0007669"/>
    <property type="project" value="InterPro"/>
</dbReference>
<dbReference type="InterPro" id="IPR038973">
    <property type="entry name" value="MutL/Mlh/Pms-like"/>
</dbReference>
<dbReference type="AlphaFoldDB" id="A0A8J2SS83"/>
<proteinExistence type="inferred from homology"/>
<keyword evidence="8" id="KW-1185">Reference proteome</keyword>
<evidence type="ECO:0000259" key="6">
    <source>
        <dbReference type="SMART" id="SM01340"/>
    </source>
</evidence>
<accession>A0A8J2SS83</accession>
<comment type="subcellular location">
    <subcellularLocation>
        <location evidence="1">Plastid</location>
    </subcellularLocation>
</comment>
<evidence type="ECO:0000313" key="8">
    <source>
        <dbReference type="Proteomes" id="UP000789595"/>
    </source>
</evidence>
<dbReference type="InterPro" id="IPR042120">
    <property type="entry name" value="MutL_C_dimsub"/>
</dbReference>
<dbReference type="GO" id="GO:0030983">
    <property type="term" value="F:mismatched DNA binding"/>
    <property type="evidence" value="ECO:0007669"/>
    <property type="project" value="InterPro"/>
</dbReference>
<dbReference type="Gene3D" id="3.30.565.10">
    <property type="entry name" value="Histidine kinase-like ATPase, C-terminal domain"/>
    <property type="match status" value="1"/>
</dbReference>
<evidence type="ECO:0000256" key="1">
    <source>
        <dbReference type="ARBA" id="ARBA00004474"/>
    </source>
</evidence>